<protein>
    <submittedName>
        <fullName evidence="2">Uncharacterized protein</fullName>
    </submittedName>
</protein>
<feature type="compositionally biased region" description="Basic residues" evidence="1">
    <location>
        <begin position="1"/>
        <end position="16"/>
    </location>
</feature>
<evidence type="ECO:0000313" key="2">
    <source>
        <dbReference type="EMBL" id="KAF7838637.1"/>
    </source>
</evidence>
<sequence length="39" mass="4806">MEKGKRRMRSVKHTHTKKEDVEVERGRIGRRRRLWGSEE</sequence>
<gene>
    <name evidence="2" type="ORF">G2W53_007119</name>
</gene>
<dbReference type="Proteomes" id="UP000634136">
    <property type="component" value="Unassembled WGS sequence"/>
</dbReference>
<reference evidence="2" key="1">
    <citation type="submission" date="2020-09" db="EMBL/GenBank/DDBJ databases">
        <title>Genome-Enabled Discovery of Anthraquinone Biosynthesis in Senna tora.</title>
        <authorList>
            <person name="Kang S.-H."/>
            <person name="Pandey R.P."/>
            <person name="Lee C.-M."/>
            <person name="Sim J.-S."/>
            <person name="Jeong J.-T."/>
            <person name="Choi B.-S."/>
            <person name="Jung M."/>
            <person name="Ginzburg D."/>
            <person name="Zhao K."/>
            <person name="Won S.Y."/>
            <person name="Oh T.-J."/>
            <person name="Yu Y."/>
            <person name="Kim N.-H."/>
            <person name="Lee O.R."/>
            <person name="Lee T.-H."/>
            <person name="Bashyal P."/>
            <person name="Kim T.-S."/>
            <person name="Lee W.-H."/>
            <person name="Kawkins C."/>
            <person name="Kim C.-K."/>
            <person name="Kim J.S."/>
            <person name="Ahn B.O."/>
            <person name="Rhee S.Y."/>
            <person name="Sohng J.K."/>
        </authorList>
    </citation>
    <scope>NUCLEOTIDE SEQUENCE</scope>
    <source>
        <tissue evidence="2">Leaf</tissue>
    </source>
</reference>
<name>A0A835CH25_9FABA</name>
<organism evidence="2 3">
    <name type="scientific">Senna tora</name>
    <dbReference type="NCBI Taxonomy" id="362788"/>
    <lineage>
        <taxon>Eukaryota</taxon>
        <taxon>Viridiplantae</taxon>
        <taxon>Streptophyta</taxon>
        <taxon>Embryophyta</taxon>
        <taxon>Tracheophyta</taxon>
        <taxon>Spermatophyta</taxon>
        <taxon>Magnoliopsida</taxon>
        <taxon>eudicotyledons</taxon>
        <taxon>Gunneridae</taxon>
        <taxon>Pentapetalae</taxon>
        <taxon>rosids</taxon>
        <taxon>fabids</taxon>
        <taxon>Fabales</taxon>
        <taxon>Fabaceae</taxon>
        <taxon>Caesalpinioideae</taxon>
        <taxon>Cassia clade</taxon>
        <taxon>Senna</taxon>
    </lineage>
</organism>
<dbReference type="EMBL" id="JAAIUW010000003">
    <property type="protein sequence ID" value="KAF7838637.1"/>
    <property type="molecule type" value="Genomic_DNA"/>
</dbReference>
<comment type="caution">
    <text evidence="2">The sequence shown here is derived from an EMBL/GenBank/DDBJ whole genome shotgun (WGS) entry which is preliminary data.</text>
</comment>
<accession>A0A835CH25</accession>
<evidence type="ECO:0000313" key="3">
    <source>
        <dbReference type="Proteomes" id="UP000634136"/>
    </source>
</evidence>
<proteinExistence type="predicted"/>
<feature type="region of interest" description="Disordered" evidence="1">
    <location>
        <begin position="1"/>
        <end position="24"/>
    </location>
</feature>
<keyword evidence="3" id="KW-1185">Reference proteome</keyword>
<evidence type="ECO:0000256" key="1">
    <source>
        <dbReference type="SAM" id="MobiDB-lite"/>
    </source>
</evidence>
<dbReference type="AlphaFoldDB" id="A0A835CH25"/>